<keyword evidence="4" id="KW-0489">Methyltransferase</keyword>
<sequence>MSVESINSYDELPYLFNAMPYTQPHRIAAIAQLFGMNPPAPETARILELGCASGGNILATAYTFPKSRCVGVELSARQVAVAQQAIKELDLKNLVINQINIMDFDANAGQFDYIIAHGVYSWVSPTVREKILQICQQHLSPMGVAYISYNTKPGWNMRGTIRDMMLYHTQNIKDPLERVAQMRALWKFLADATQTGQDSYSLFLNEEFKFFANSEESYLFHDFLEEENNPIYFHEFVTQAAAYQLNYLGDAHLHTMLASNFPPEIAQTLELFKDDLVHQEQYMDFLRNRHFRHSLLCHQQVPLKRAISAERVTNLSVVSSLAEVQSTEIPQGKKCFINQSGNLVTDSPIVIAALTYLLEQLPRAVPFVELVEQTQTRLPANITADKEAIFNHIADIILQAYTKGLIELQVGALPFVLQAGNKPTVSALARWRVAHGLKLNNLRFENLNLEHPVVGALLPYLDGTRDRNALVTILEGKIADKSLQLNVKQAGQEIQIAPEQLKELLMQALEESLKALAKSALLIA</sequence>
<dbReference type="Pfam" id="PF10119">
    <property type="entry name" value="MethyTransf_Reg"/>
    <property type="match status" value="1"/>
</dbReference>
<dbReference type="STRING" id="395493.BegalDRAFT_0387"/>
<dbReference type="Proteomes" id="UP000005744">
    <property type="component" value="Unassembled WGS sequence"/>
</dbReference>
<feature type="domain" description="Methyltransferase regulatory" evidence="1">
    <location>
        <begin position="216"/>
        <end position="298"/>
    </location>
</feature>
<name>I3CCG4_9GAMM</name>
<dbReference type="RefSeq" id="WP_002683120.1">
    <property type="nucleotide sequence ID" value="NZ_JH600070.1"/>
</dbReference>
<dbReference type="SUPFAM" id="SSF53335">
    <property type="entry name" value="S-adenosyl-L-methionine-dependent methyltransferases"/>
    <property type="match status" value="1"/>
</dbReference>
<dbReference type="InterPro" id="IPR048976">
    <property type="entry name" value="WHD_PKMT"/>
</dbReference>
<proteinExistence type="predicted"/>
<dbReference type="Pfam" id="PF13649">
    <property type="entry name" value="Methyltransf_25"/>
    <property type="match status" value="1"/>
</dbReference>
<evidence type="ECO:0000259" key="2">
    <source>
        <dbReference type="Pfam" id="PF13649"/>
    </source>
</evidence>
<dbReference type="InterPro" id="IPR018773">
    <property type="entry name" value="MeTrfase_reg_dom_prd"/>
</dbReference>
<evidence type="ECO:0000313" key="4">
    <source>
        <dbReference type="EMBL" id="EIJ41307.1"/>
    </source>
</evidence>
<dbReference type="InterPro" id="IPR050723">
    <property type="entry name" value="CFA/CMAS"/>
</dbReference>
<reference evidence="4 5" key="1">
    <citation type="submission" date="2011-11" db="EMBL/GenBank/DDBJ databases">
        <title>Improved High-Quality Draft sequence of Beggiatoa alba B18lD.</title>
        <authorList>
            <consortium name="US DOE Joint Genome Institute"/>
            <person name="Lucas S."/>
            <person name="Han J."/>
            <person name="Lapidus A."/>
            <person name="Cheng J.-F."/>
            <person name="Goodwin L."/>
            <person name="Pitluck S."/>
            <person name="Peters L."/>
            <person name="Mikhailova N."/>
            <person name="Held B."/>
            <person name="Detter J.C."/>
            <person name="Han C."/>
            <person name="Tapia R."/>
            <person name="Land M."/>
            <person name="Hauser L."/>
            <person name="Kyrpides N."/>
            <person name="Ivanova N."/>
            <person name="Pagani I."/>
            <person name="Samuel K."/>
            <person name="Teske A."/>
            <person name="Mueller J."/>
            <person name="Woyke T."/>
        </authorList>
    </citation>
    <scope>NUCLEOTIDE SEQUENCE [LARGE SCALE GENOMIC DNA]</scope>
    <source>
        <strain evidence="4 5">B18LD</strain>
    </source>
</reference>
<keyword evidence="5" id="KW-1185">Reference proteome</keyword>
<dbReference type="GO" id="GO:0032259">
    <property type="term" value="P:methylation"/>
    <property type="evidence" value="ECO:0007669"/>
    <property type="project" value="UniProtKB-KW"/>
</dbReference>
<dbReference type="Gene3D" id="3.40.50.150">
    <property type="entry name" value="Vaccinia Virus protein VP39"/>
    <property type="match status" value="1"/>
</dbReference>
<gene>
    <name evidence="4" type="ORF">BegalDRAFT_0387</name>
</gene>
<dbReference type="PANTHER" id="PTHR43667:SF2">
    <property type="entry name" value="FATTY ACID C-METHYL TRANSFERASE"/>
    <property type="match status" value="1"/>
</dbReference>
<dbReference type="PANTHER" id="PTHR43667">
    <property type="entry name" value="CYCLOPROPANE-FATTY-ACYL-PHOSPHOLIPID SYNTHASE"/>
    <property type="match status" value="1"/>
</dbReference>
<dbReference type="Pfam" id="PF21782">
    <property type="entry name" value="WHD_PKMT"/>
    <property type="match status" value="1"/>
</dbReference>
<dbReference type="InterPro" id="IPR029063">
    <property type="entry name" value="SAM-dependent_MTases_sf"/>
</dbReference>
<dbReference type="AlphaFoldDB" id="I3CCG4"/>
<feature type="domain" description="Methyltransferase" evidence="2">
    <location>
        <begin position="46"/>
        <end position="143"/>
    </location>
</feature>
<dbReference type="HOGENOM" id="CLU_037603_1_1_6"/>
<feature type="domain" description="PKMT C-terminal winged helix" evidence="3">
    <location>
        <begin position="422"/>
        <end position="521"/>
    </location>
</feature>
<accession>I3CCG4</accession>
<organism evidence="4 5">
    <name type="scientific">Beggiatoa alba B18LD</name>
    <dbReference type="NCBI Taxonomy" id="395493"/>
    <lineage>
        <taxon>Bacteria</taxon>
        <taxon>Pseudomonadati</taxon>
        <taxon>Pseudomonadota</taxon>
        <taxon>Gammaproteobacteria</taxon>
        <taxon>Thiotrichales</taxon>
        <taxon>Thiotrichaceae</taxon>
        <taxon>Beggiatoa</taxon>
    </lineage>
</organism>
<keyword evidence="4" id="KW-0808">Transferase</keyword>
<evidence type="ECO:0000259" key="1">
    <source>
        <dbReference type="Pfam" id="PF10119"/>
    </source>
</evidence>
<dbReference type="CDD" id="cd02440">
    <property type="entry name" value="AdoMet_MTases"/>
    <property type="match status" value="1"/>
</dbReference>
<dbReference type="InterPro" id="IPR041698">
    <property type="entry name" value="Methyltransf_25"/>
</dbReference>
<dbReference type="GO" id="GO:0008168">
    <property type="term" value="F:methyltransferase activity"/>
    <property type="evidence" value="ECO:0007669"/>
    <property type="project" value="UniProtKB-KW"/>
</dbReference>
<dbReference type="EMBL" id="JH600070">
    <property type="protein sequence ID" value="EIJ41307.1"/>
    <property type="molecule type" value="Genomic_DNA"/>
</dbReference>
<evidence type="ECO:0000313" key="5">
    <source>
        <dbReference type="Proteomes" id="UP000005744"/>
    </source>
</evidence>
<dbReference type="eggNOG" id="COG4797">
    <property type="taxonomic scope" value="Bacteria"/>
</dbReference>
<dbReference type="eggNOG" id="COG0500">
    <property type="taxonomic scope" value="Bacteria"/>
</dbReference>
<protein>
    <submittedName>
        <fullName evidence="4">Protein related to regulatory domain of methyltransferases</fullName>
    </submittedName>
</protein>
<evidence type="ECO:0000259" key="3">
    <source>
        <dbReference type="Pfam" id="PF21782"/>
    </source>
</evidence>
<dbReference type="OrthoDB" id="323463at2"/>